<evidence type="ECO:0000313" key="3">
    <source>
        <dbReference type="Proteomes" id="UP000828390"/>
    </source>
</evidence>
<evidence type="ECO:0000313" key="2">
    <source>
        <dbReference type="EMBL" id="KAH3713101.1"/>
    </source>
</evidence>
<feature type="region of interest" description="Disordered" evidence="1">
    <location>
        <begin position="1"/>
        <end position="121"/>
    </location>
</feature>
<protein>
    <submittedName>
        <fullName evidence="2">Uncharacterized protein</fullName>
    </submittedName>
</protein>
<reference evidence="2" key="1">
    <citation type="journal article" date="2019" name="bioRxiv">
        <title>The Genome of the Zebra Mussel, Dreissena polymorpha: A Resource for Invasive Species Research.</title>
        <authorList>
            <person name="McCartney M.A."/>
            <person name="Auch B."/>
            <person name="Kono T."/>
            <person name="Mallez S."/>
            <person name="Zhang Y."/>
            <person name="Obille A."/>
            <person name="Becker A."/>
            <person name="Abrahante J.E."/>
            <person name="Garbe J."/>
            <person name="Badalamenti J.P."/>
            <person name="Herman A."/>
            <person name="Mangelson H."/>
            <person name="Liachko I."/>
            <person name="Sullivan S."/>
            <person name="Sone E.D."/>
            <person name="Koren S."/>
            <person name="Silverstein K.A.T."/>
            <person name="Beckman K.B."/>
            <person name="Gohl D.M."/>
        </authorList>
    </citation>
    <scope>NUCLEOTIDE SEQUENCE</scope>
    <source>
        <strain evidence="2">Duluth1</strain>
        <tissue evidence="2">Whole animal</tissue>
    </source>
</reference>
<name>A0A9D4BY42_DREPO</name>
<proteinExistence type="predicted"/>
<evidence type="ECO:0000256" key="1">
    <source>
        <dbReference type="SAM" id="MobiDB-lite"/>
    </source>
</evidence>
<reference evidence="2" key="2">
    <citation type="submission" date="2020-11" db="EMBL/GenBank/DDBJ databases">
        <authorList>
            <person name="McCartney M.A."/>
            <person name="Auch B."/>
            <person name="Kono T."/>
            <person name="Mallez S."/>
            <person name="Becker A."/>
            <person name="Gohl D.M."/>
            <person name="Silverstein K.A.T."/>
            <person name="Koren S."/>
            <person name="Bechman K.B."/>
            <person name="Herman A."/>
            <person name="Abrahante J.E."/>
            <person name="Garbe J."/>
        </authorList>
    </citation>
    <scope>NUCLEOTIDE SEQUENCE</scope>
    <source>
        <strain evidence="2">Duluth1</strain>
        <tissue evidence="2">Whole animal</tissue>
    </source>
</reference>
<organism evidence="2 3">
    <name type="scientific">Dreissena polymorpha</name>
    <name type="common">Zebra mussel</name>
    <name type="synonym">Mytilus polymorpha</name>
    <dbReference type="NCBI Taxonomy" id="45954"/>
    <lineage>
        <taxon>Eukaryota</taxon>
        <taxon>Metazoa</taxon>
        <taxon>Spiralia</taxon>
        <taxon>Lophotrochozoa</taxon>
        <taxon>Mollusca</taxon>
        <taxon>Bivalvia</taxon>
        <taxon>Autobranchia</taxon>
        <taxon>Heteroconchia</taxon>
        <taxon>Euheterodonta</taxon>
        <taxon>Imparidentia</taxon>
        <taxon>Neoheterodontei</taxon>
        <taxon>Myida</taxon>
        <taxon>Dreissenoidea</taxon>
        <taxon>Dreissenidae</taxon>
        <taxon>Dreissena</taxon>
    </lineage>
</organism>
<accession>A0A9D4BY42</accession>
<keyword evidence="3" id="KW-1185">Reference proteome</keyword>
<feature type="compositionally biased region" description="Acidic residues" evidence="1">
    <location>
        <begin position="43"/>
        <end position="79"/>
    </location>
</feature>
<gene>
    <name evidence="2" type="ORF">DPMN_072868</name>
</gene>
<comment type="caution">
    <text evidence="2">The sequence shown here is derived from an EMBL/GenBank/DDBJ whole genome shotgun (WGS) entry which is preliminary data.</text>
</comment>
<dbReference type="Proteomes" id="UP000828390">
    <property type="component" value="Unassembled WGS sequence"/>
</dbReference>
<sequence length="121" mass="13271">MVIGFRHTTIGQLDGLHPPEIPESPPDKSNDPPLWYPFPTSSLDDDDDDDDEEDDDDEAAAADDDDDDDDDEGDDDTDISNESPPLYTPPTSTLPLPKFPLPGSTREWPPIPPIKCLTPVS</sequence>
<dbReference type="AlphaFoldDB" id="A0A9D4BY42"/>
<dbReference type="EMBL" id="JAIWYP010000014">
    <property type="protein sequence ID" value="KAH3713101.1"/>
    <property type="molecule type" value="Genomic_DNA"/>
</dbReference>